<keyword evidence="3" id="KW-1185">Reference proteome</keyword>
<dbReference type="Pfam" id="PF03080">
    <property type="entry name" value="Neprosin"/>
    <property type="match status" value="1"/>
</dbReference>
<comment type="caution">
    <text evidence="2">The sequence shown here is derived from an EMBL/GenBank/DDBJ whole genome shotgun (WGS) entry which is preliminary data.</text>
</comment>
<dbReference type="eggNOG" id="ENOG502ZAJ8">
    <property type="taxonomic scope" value="Bacteria"/>
</dbReference>
<name>G6EKD3_9SPHN</name>
<dbReference type="RefSeq" id="WP_007015711.1">
    <property type="nucleotide sequence ID" value="NZ_AGFM01000093.1"/>
</dbReference>
<dbReference type="PANTHER" id="PTHR31589">
    <property type="entry name" value="PROTEIN, PUTATIVE (DUF239)-RELATED-RELATED"/>
    <property type="match status" value="1"/>
</dbReference>
<dbReference type="AlphaFoldDB" id="G6EKD3"/>
<feature type="domain" description="Neprosin PEP catalytic" evidence="1">
    <location>
        <begin position="165"/>
        <end position="417"/>
    </location>
</feature>
<dbReference type="Proteomes" id="UP000004030">
    <property type="component" value="Unassembled WGS sequence"/>
</dbReference>
<dbReference type="PANTHER" id="PTHR31589:SF223">
    <property type="entry name" value="PROTEIN, PUTATIVE (DUF239)-RELATED"/>
    <property type="match status" value="1"/>
</dbReference>
<gene>
    <name evidence="2" type="ORF">NSU_4804</name>
</gene>
<organism evidence="2 3">
    <name type="scientific">Novosphingobium pentaromativorans US6-1</name>
    <dbReference type="NCBI Taxonomy" id="1088721"/>
    <lineage>
        <taxon>Bacteria</taxon>
        <taxon>Pseudomonadati</taxon>
        <taxon>Pseudomonadota</taxon>
        <taxon>Alphaproteobacteria</taxon>
        <taxon>Sphingomonadales</taxon>
        <taxon>Sphingomonadaceae</taxon>
        <taxon>Novosphingobium</taxon>
    </lineage>
</organism>
<proteinExistence type="predicted"/>
<dbReference type="PATRIC" id="fig|1088721.3.peg.4717"/>
<sequence>MASSQSGPKGILPRRDYSQAIKEARFSSLRKDPRVRVRSEHELEAMKSHLDELYADTDAVTSFVDAGGQVFDCIPISEQPSLREGGGTPATPPSLAEAIGLAEDEPVSPVEDSEPDLDRFGNPMKCPAGFVPVRRVTLEEMARFETLAEFFSKTGAKPLSPPSAPAANSSLNHRYAYAHQTLDNLGGHSFLNVRAPSVTGDQIFSLCQHWYSAGAGAAHQTVEVGWQVYPAKYGHSQPVLFIYWTADNYGPSGAYNLDKAGFVQTNSDWTIGGTLSPVGSGGGQQYEIEIAFYLNGGNWWLYLGGLSAQHAVGYYPASLFNGGAMASNATKALFGGETVCGAAGPWPEMGSGAFSGAIYPHAAWQRAVFVMPKSGGAQWASLTGQSPSPGCYDQFIGSYTAPWNITLFYGGPGGGNC</sequence>
<reference evidence="2 3" key="1">
    <citation type="journal article" date="2012" name="J. Bacteriol.">
        <title>Genome sequence of benzo(a)pyrene-degrading bacterium Novosphingobium pentaromativorans US6-1.</title>
        <authorList>
            <person name="Luo Y.R."/>
            <person name="Kang S.G."/>
            <person name="Kim S.J."/>
            <person name="Kim M.R."/>
            <person name="Li N."/>
            <person name="Lee J.H."/>
            <person name="Kwon K.K."/>
        </authorList>
    </citation>
    <scope>NUCLEOTIDE SEQUENCE [LARGE SCALE GENOMIC DNA]</scope>
    <source>
        <strain evidence="2 3">US6-1</strain>
    </source>
</reference>
<dbReference type="EMBL" id="AGFM01000093">
    <property type="protein sequence ID" value="EHJ58236.1"/>
    <property type="molecule type" value="Genomic_DNA"/>
</dbReference>
<protein>
    <recommendedName>
        <fullName evidence="1">Neprosin PEP catalytic domain-containing protein</fullName>
    </recommendedName>
</protein>
<accession>G6EKD3</accession>
<evidence type="ECO:0000259" key="1">
    <source>
        <dbReference type="PROSITE" id="PS52045"/>
    </source>
</evidence>
<dbReference type="InterPro" id="IPR004314">
    <property type="entry name" value="Neprosin"/>
</dbReference>
<evidence type="ECO:0000313" key="3">
    <source>
        <dbReference type="Proteomes" id="UP000004030"/>
    </source>
</evidence>
<evidence type="ECO:0000313" key="2">
    <source>
        <dbReference type="EMBL" id="EHJ58236.1"/>
    </source>
</evidence>
<dbReference type="InterPro" id="IPR053168">
    <property type="entry name" value="Glutamic_endopeptidase"/>
</dbReference>
<dbReference type="PROSITE" id="PS52045">
    <property type="entry name" value="NEPROSIN_PEP_CD"/>
    <property type="match status" value="1"/>
</dbReference>
<dbReference type="Gene3D" id="3.90.1320.10">
    <property type="entry name" value="Outer-capsid protein sigma 3, large lobe"/>
    <property type="match status" value="1"/>
</dbReference>